<name>A0A448WIU6_9PLAT</name>
<evidence type="ECO:0000313" key="1">
    <source>
        <dbReference type="EMBL" id="VEL12829.1"/>
    </source>
</evidence>
<protein>
    <submittedName>
        <fullName evidence="1">Uncharacterized protein</fullName>
    </submittedName>
</protein>
<dbReference type="AlphaFoldDB" id="A0A448WIU6"/>
<accession>A0A448WIU6</accession>
<dbReference type="EMBL" id="CAAALY010015974">
    <property type="protein sequence ID" value="VEL12829.1"/>
    <property type="molecule type" value="Genomic_DNA"/>
</dbReference>
<gene>
    <name evidence="1" type="ORF">PXEA_LOCUS6269</name>
</gene>
<dbReference type="Proteomes" id="UP000784294">
    <property type="component" value="Unassembled WGS sequence"/>
</dbReference>
<keyword evidence="2" id="KW-1185">Reference proteome</keyword>
<comment type="caution">
    <text evidence="1">The sequence shown here is derived from an EMBL/GenBank/DDBJ whole genome shotgun (WGS) entry which is preliminary data.</text>
</comment>
<proteinExistence type="predicted"/>
<organism evidence="1 2">
    <name type="scientific">Protopolystoma xenopodis</name>
    <dbReference type="NCBI Taxonomy" id="117903"/>
    <lineage>
        <taxon>Eukaryota</taxon>
        <taxon>Metazoa</taxon>
        <taxon>Spiralia</taxon>
        <taxon>Lophotrochozoa</taxon>
        <taxon>Platyhelminthes</taxon>
        <taxon>Monogenea</taxon>
        <taxon>Polyopisthocotylea</taxon>
        <taxon>Polystomatidea</taxon>
        <taxon>Polystomatidae</taxon>
        <taxon>Protopolystoma</taxon>
    </lineage>
</organism>
<sequence length="131" mass="14647">MLENVVPAAKCANEAFPFSCPCCHVFAFRRARSLRLNDPVGRPVEEMSPGWVTHAGSTTCPFCFRLFRDATRSLGPTNEASVSQHPGPQQCNFWCRKRFDSRNSASAKQMQVKCRDGSTDVDDQNEPVCFV</sequence>
<reference evidence="1" key="1">
    <citation type="submission" date="2018-11" db="EMBL/GenBank/DDBJ databases">
        <authorList>
            <consortium name="Pathogen Informatics"/>
        </authorList>
    </citation>
    <scope>NUCLEOTIDE SEQUENCE</scope>
</reference>
<evidence type="ECO:0000313" key="2">
    <source>
        <dbReference type="Proteomes" id="UP000784294"/>
    </source>
</evidence>